<evidence type="ECO:0000313" key="2">
    <source>
        <dbReference type="EMBL" id="KAJ4938828.1"/>
    </source>
</evidence>
<feature type="region of interest" description="Disordered" evidence="1">
    <location>
        <begin position="1"/>
        <end position="55"/>
    </location>
</feature>
<reference evidence="2" key="1">
    <citation type="submission" date="2022-11" db="EMBL/GenBank/DDBJ databases">
        <title>Chromosome-level genome of Pogonophryne albipinna.</title>
        <authorList>
            <person name="Jo E."/>
        </authorList>
    </citation>
    <scope>NUCLEOTIDE SEQUENCE</scope>
    <source>
        <strain evidence="2">SGF0006</strain>
        <tissue evidence="2">Muscle</tissue>
    </source>
</reference>
<sequence length="55" mass="6650">RHWLVAEPGDTTIETKPKTQREAVTDRQRARERRRPRGRRDETRIGGEIRRLETR</sequence>
<feature type="non-terminal residue" evidence="2">
    <location>
        <position position="55"/>
    </location>
</feature>
<feature type="compositionally biased region" description="Basic and acidic residues" evidence="1">
    <location>
        <begin position="13"/>
        <end position="29"/>
    </location>
</feature>
<organism evidence="2 3">
    <name type="scientific">Pogonophryne albipinna</name>
    <dbReference type="NCBI Taxonomy" id="1090488"/>
    <lineage>
        <taxon>Eukaryota</taxon>
        <taxon>Metazoa</taxon>
        <taxon>Chordata</taxon>
        <taxon>Craniata</taxon>
        <taxon>Vertebrata</taxon>
        <taxon>Euteleostomi</taxon>
        <taxon>Actinopterygii</taxon>
        <taxon>Neopterygii</taxon>
        <taxon>Teleostei</taxon>
        <taxon>Neoteleostei</taxon>
        <taxon>Acanthomorphata</taxon>
        <taxon>Eupercaria</taxon>
        <taxon>Perciformes</taxon>
        <taxon>Notothenioidei</taxon>
        <taxon>Pogonophryne</taxon>
    </lineage>
</organism>
<gene>
    <name evidence="2" type="ORF">JOQ06_028294</name>
</gene>
<protein>
    <submittedName>
        <fullName evidence="2">Uncharacterized protein</fullName>
    </submittedName>
</protein>
<name>A0AAD6B9P4_9TELE</name>
<dbReference type="AlphaFoldDB" id="A0AAD6B9P4"/>
<accession>A0AAD6B9P4</accession>
<feature type="compositionally biased region" description="Basic and acidic residues" evidence="1">
    <location>
        <begin position="39"/>
        <end position="55"/>
    </location>
</feature>
<dbReference type="Proteomes" id="UP001219934">
    <property type="component" value="Unassembled WGS sequence"/>
</dbReference>
<keyword evidence="3" id="KW-1185">Reference proteome</keyword>
<proteinExistence type="predicted"/>
<dbReference type="EMBL" id="JAPTMU010000008">
    <property type="protein sequence ID" value="KAJ4938828.1"/>
    <property type="molecule type" value="Genomic_DNA"/>
</dbReference>
<feature type="non-terminal residue" evidence="2">
    <location>
        <position position="1"/>
    </location>
</feature>
<comment type="caution">
    <text evidence="2">The sequence shown here is derived from an EMBL/GenBank/DDBJ whole genome shotgun (WGS) entry which is preliminary data.</text>
</comment>
<evidence type="ECO:0000313" key="3">
    <source>
        <dbReference type="Proteomes" id="UP001219934"/>
    </source>
</evidence>
<evidence type="ECO:0000256" key="1">
    <source>
        <dbReference type="SAM" id="MobiDB-lite"/>
    </source>
</evidence>